<reference evidence="1 2" key="1">
    <citation type="journal article" date="2022" name="Plant J.">
        <title>Chromosome-level genome of Camellia lanceoleosa provides a valuable resource for understanding genome evolution and self-incompatibility.</title>
        <authorList>
            <person name="Gong W."/>
            <person name="Xiao S."/>
            <person name="Wang L."/>
            <person name="Liao Z."/>
            <person name="Chang Y."/>
            <person name="Mo W."/>
            <person name="Hu G."/>
            <person name="Li W."/>
            <person name="Zhao G."/>
            <person name="Zhu H."/>
            <person name="Hu X."/>
            <person name="Ji K."/>
            <person name="Xiang X."/>
            <person name="Song Q."/>
            <person name="Yuan D."/>
            <person name="Jin S."/>
            <person name="Zhang L."/>
        </authorList>
    </citation>
    <scope>NUCLEOTIDE SEQUENCE [LARGE SCALE GENOMIC DNA]</scope>
    <source>
        <strain evidence="1">SQ_2022a</strain>
    </source>
</reference>
<organism evidence="1 2">
    <name type="scientific">Camellia lanceoleosa</name>
    <dbReference type="NCBI Taxonomy" id="1840588"/>
    <lineage>
        <taxon>Eukaryota</taxon>
        <taxon>Viridiplantae</taxon>
        <taxon>Streptophyta</taxon>
        <taxon>Embryophyta</taxon>
        <taxon>Tracheophyta</taxon>
        <taxon>Spermatophyta</taxon>
        <taxon>Magnoliopsida</taxon>
        <taxon>eudicotyledons</taxon>
        <taxon>Gunneridae</taxon>
        <taxon>Pentapetalae</taxon>
        <taxon>asterids</taxon>
        <taxon>Ericales</taxon>
        <taxon>Theaceae</taxon>
        <taxon>Camellia</taxon>
    </lineage>
</organism>
<keyword evidence="2" id="KW-1185">Reference proteome</keyword>
<dbReference type="EMBL" id="CM045761">
    <property type="protein sequence ID" value="KAI8015430.1"/>
    <property type="molecule type" value="Genomic_DNA"/>
</dbReference>
<protein>
    <submittedName>
        <fullName evidence="1">Uncharacterized protein</fullName>
    </submittedName>
</protein>
<accession>A0ACC0HPZ7</accession>
<sequence>MALLSKVGYNVVFNMGNNMEASKMKKTCIRFPSLPSYSTKTMQSSHLDSAGVWYKRGQHAIVVTSPPTEDVVIVTEPLTK</sequence>
<proteinExistence type="predicted"/>
<evidence type="ECO:0000313" key="1">
    <source>
        <dbReference type="EMBL" id="KAI8015430.1"/>
    </source>
</evidence>
<dbReference type="Proteomes" id="UP001060215">
    <property type="component" value="Chromosome 4"/>
</dbReference>
<comment type="caution">
    <text evidence="1">The sequence shown here is derived from an EMBL/GenBank/DDBJ whole genome shotgun (WGS) entry which is preliminary data.</text>
</comment>
<gene>
    <name evidence="1" type="ORF">LOK49_LG05G00284</name>
</gene>
<name>A0ACC0HPZ7_9ERIC</name>
<evidence type="ECO:0000313" key="2">
    <source>
        <dbReference type="Proteomes" id="UP001060215"/>
    </source>
</evidence>